<evidence type="ECO:0000313" key="3">
    <source>
        <dbReference type="Proteomes" id="UP000186601"/>
    </source>
</evidence>
<feature type="compositionally biased region" description="Low complexity" evidence="1">
    <location>
        <begin position="117"/>
        <end position="130"/>
    </location>
</feature>
<keyword evidence="3" id="KW-1185">Reference proteome</keyword>
<feature type="region of interest" description="Disordered" evidence="1">
    <location>
        <begin position="28"/>
        <end position="70"/>
    </location>
</feature>
<feature type="region of interest" description="Disordered" evidence="1">
    <location>
        <begin position="114"/>
        <end position="146"/>
    </location>
</feature>
<evidence type="ECO:0000313" key="2">
    <source>
        <dbReference type="EMBL" id="PSR71063.1"/>
    </source>
</evidence>
<reference evidence="2 3" key="1">
    <citation type="submission" date="2018-02" db="EMBL/GenBank/DDBJ databases">
        <title>Genome sequence of the basidiomycete white-rot fungus Phlebia centrifuga.</title>
        <authorList>
            <person name="Granchi Z."/>
            <person name="Peng M."/>
            <person name="de Vries R.P."/>
            <person name="Hilden K."/>
            <person name="Makela M.R."/>
            <person name="Grigoriev I."/>
            <person name="Riley R."/>
        </authorList>
    </citation>
    <scope>NUCLEOTIDE SEQUENCE [LARGE SCALE GENOMIC DNA]</scope>
    <source>
        <strain evidence="2 3">FBCC195</strain>
    </source>
</reference>
<gene>
    <name evidence="2" type="ORF">PHLCEN_2v13032</name>
</gene>
<protein>
    <submittedName>
        <fullName evidence="2">Uncharacterized protein</fullName>
    </submittedName>
</protein>
<feature type="compositionally biased region" description="Polar residues" evidence="1">
    <location>
        <begin position="34"/>
        <end position="46"/>
    </location>
</feature>
<name>A0A2R6NFC2_9APHY</name>
<evidence type="ECO:0000256" key="1">
    <source>
        <dbReference type="SAM" id="MobiDB-lite"/>
    </source>
</evidence>
<accession>A0A2R6NFC2</accession>
<dbReference type="EMBL" id="MLYV02001295">
    <property type="protein sequence ID" value="PSR71063.1"/>
    <property type="molecule type" value="Genomic_DNA"/>
</dbReference>
<comment type="caution">
    <text evidence="2">The sequence shown here is derived from an EMBL/GenBank/DDBJ whole genome shotgun (WGS) entry which is preliminary data.</text>
</comment>
<sequence length="167" mass="18222">MSEPNKLPDSNVVLPGFEATFSDVVSRFPVPPTNDWQQSPTSNLDQYSDHTTLKTPTGYQDHHRPSGSQNAISRAVPMSVLFPSARQTGDSNQYSVGIYDSPPWLYPTLTTHPLSKSTGSAPSSPGIASSLTESDDASKDPDIPRVPISRQRRILVCSICNKEFSKC</sequence>
<proteinExistence type="predicted"/>
<dbReference type="AlphaFoldDB" id="A0A2R6NFC2"/>
<dbReference type="Proteomes" id="UP000186601">
    <property type="component" value="Unassembled WGS sequence"/>
</dbReference>
<organism evidence="2 3">
    <name type="scientific">Hermanssonia centrifuga</name>
    <dbReference type="NCBI Taxonomy" id="98765"/>
    <lineage>
        <taxon>Eukaryota</taxon>
        <taxon>Fungi</taxon>
        <taxon>Dikarya</taxon>
        <taxon>Basidiomycota</taxon>
        <taxon>Agaricomycotina</taxon>
        <taxon>Agaricomycetes</taxon>
        <taxon>Polyporales</taxon>
        <taxon>Meruliaceae</taxon>
        <taxon>Hermanssonia</taxon>
    </lineage>
</organism>